<dbReference type="InterPro" id="IPR023210">
    <property type="entry name" value="NADP_OxRdtase_dom"/>
</dbReference>
<dbReference type="InterPro" id="IPR036812">
    <property type="entry name" value="NAD(P)_OxRdtase_dom_sf"/>
</dbReference>
<dbReference type="PANTHER" id="PTHR43312:SF1">
    <property type="entry name" value="NADP-DEPENDENT OXIDOREDUCTASE DOMAIN-CONTAINING PROTEIN"/>
    <property type="match status" value="1"/>
</dbReference>
<sequence length="304" mass="34352">MKKRQLGNSDLFVSGVGLGCMSLGTNEAEALRILDAALAEGINFLDTADLYHYGLNEEIVGKAIRDRRADIVLATKVGNRWTEEKNGWFWDPSKAYIKEEVKESLRRLGTDYIDLYQLHGGTIEDNIEETIAAFDELQKEGVIRYYGISSIRPNVIREYVKRSNIVSILMEYSILNRRPEELFPLLKEHHVSVIARGPVAKGLLTNHNAGKLENAREKGYLSYRYEELERTLQIVQTAAPNRPLEEIAVQYCLHDPVVASIIPGASSIEQLRANANAGQAAPLTAQEYEHIQNTTKQDLYELHR</sequence>
<dbReference type="Pfam" id="PF00248">
    <property type="entry name" value="Aldo_ket_red"/>
    <property type="match status" value="1"/>
</dbReference>
<comment type="caution">
    <text evidence="2">The sequence shown here is derived from an EMBL/GenBank/DDBJ whole genome shotgun (WGS) entry which is preliminary data.</text>
</comment>
<evidence type="ECO:0000259" key="1">
    <source>
        <dbReference type="Pfam" id="PF00248"/>
    </source>
</evidence>
<dbReference type="InterPro" id="IPR053135">
    <property type="entry name" value="AKR2_Oxidoreductase"/>
</dbReference>
<dbReference type="PANTHER" id="PTHR43312">
    <property type="entry name" value="D-THREO-ALDOSE 1-DEHYDROGENASE"/>
    <property type="match status" value="1"/>
</dbReference>
<name>A0ABV5WPH9_9BACI</name>
<evidence type="ECO:0000313" key="2">
    <source>
        <dbReference type="EMBL" id="MFB9761976.1"/>
    </source>
</evidence>
<proteinExistence type="predicted"/>
<dbReference type="CDD" id="cd19086">
    <property type="entry name" value="AKR_AKR11C1"/>
    <property type="match status" value="1"/>
</dbReference>
<dbReference type="EMBL" id="JBHMAF010000196">
    <property type="protein sequence ID" value="MFB9761976.1"/>
    <property type="molecule type" value="Genomic_DNA"/>
</dbReference>
<dbReference type="Gene3D" id="3.20.20.100">
    <property type="entry name" value="NADP-dependent oxidoreductase domain"/>
    <property type="match status" value="1"/>
</dbReference>
<feature type="domain" description="NADP-dependent oxidoreductase" evidence="1">
    <location>
        <begin position="16"/>
        <end position="293"/>
    </location>
</feature>
<dbReference type="RefSeq" id="WP_379952026.1">
    <property type="nucleotide sequence ID" value="NZ_JBHMAF010000196.1"/>
</dbReference>
<dbReference type="Proteomes" id="UP001589609">
    <property type="component" value="Unassembled WGS sequence"/>
</dbReference>
<gene>
    <name evidence="2" type="ORF">ACFFMS_27500</name>
</gene>
<dbReference type="SUPFAM" id="SSF51430">
    <property type="entry name" value="NAD(P)-linked oxidoreductase"/>
    <property type="match status" value="1"/>
</dbReference>
<evidence type="ECO:0000313" key="3">
    <source>
        <dbReference type="Proteomes" id="UP001589609"/>
    </source>
</evidence>
<keyword evidence="3" id="KW-1185">Reference proteome</keyword>
<reference evidence="2 3" key="1">
    <citation type="submission" date="2024-09" db="EMBL/GenBank/DDBJ databases">
        <authorList>
            <person name="Sun Q."/>
            <person name="Mori K."/>
        </authorList>
    </citation>
    <scope>NUCLEOTIDE SEQUENCE [LARGE SCALE GENOMIC DNA]</scope>
    <source>
        <strain evidence="2 3">JCM 11201</strain>
    </source>
</reference>
<organism evidence="2 3">
    <name type="scientific">Ectobacillus funiculus</name>
    <dbReference type="NCBI Taxonomy" id="137993"/>
    <lineage>
        <taxon>Bacteria</taxon>
        <taxon>Bacillati</taxon>
        <taxon>Bacillota</taxon>
        <taxon>Bacilli</taxon>
        <taxon>Bacillales</taxon>
        <taxon>Bacillaceae</taxon>
        <taxon>Ectobacillus</taxon>
    </lineage>
</organism>
<protein>
    <submittedName>
        <fullName evidence="2">Aldo/keto reductase</fullName>
    </submittedName>
</protein>
<accession>A0ABV5WPH9</accession>